<proteinExistence type="predicted"/>
<dbReference type="EMBL" id="CAOQHR010000006">
    <property type="protein sequence ID" value="CAI6336726.1"/>
    <property type="molecule type" value="Genomic_DNA"/>
</dbReference>
<gene>
    <name evidence="1" type="ORF">PDIGIT_LOCUS9832</name>
</gene>
<protein>
    <submittedName>
        <fullName evidence="1">Uncharacterized protein</fullName>
    </submittedName>
</protein>
<evidence type="ECO:0000313" key="1">
    <source>
        <dbReference type="EMBL" id="CAI6336726.1"/>
    </source>
</evidence>
<name>A0A9W4XT74_9PLEO</name>
<sequence length="129" mass="14787">MFLLFVVVILLLPILPLPIALVLFVVVLLVFVILPLPTFLLFLPPPNIPLPFSQRFPKHPKAPPPLLVPLQLPRRPPLLKRRVRLLVRKHRAAVVRGQIFGFLPVCWPLRDSRRHHVGACWAAFCYAFC</sequence>
<evidence type="ECO:0000313" key="2">
    <source>
        <dbReference type="Proteomes" id="UP001152607"/>
    </source>
</evidence>
<accession>A0A9W4XT74</accession>
<keyword evidence="2" id="KW-1185">Reference proteome</keyword>
<dbReference type="AlphaFoldDB" id="A0A9W4XT74"/>
<comment type="caution">
    <text evidence="1">The sequence shown here is derived from an EMBL/GenBank/DDBJ whole genome shotgun (WGS) entry which is preliminary data.</text>
</comment>
<reference evidence="1" key="1">
    <citation type="submission" date="2023-01" db="EMBL/GenBank/DDBJ databases">
        <authorList>
            <person name="Van Ghelder C."/>
            <person name="Rancurel C."/>
        </authorList>
    </citation>
    <scope>NUCLEOTIDE SEQUENCE</scope>
    <source>
        <strain evidence="1">CNCM I-4278</strain>
    </source>
</reference>
<organism evidence="1 2">
    <name type="scientific">Periconia digitata</name>
    <dbReference type="NCBI Taxonomy" id="1303443"/>
    <lineage>
        <taxon>Eukaryota</taxon>
        <taxon>Fungi</taxon>
        <taxon>Dikarya</taxon>
        <taxon>Ascomycota</taxon>
        <taxon>Pezizomycotina</taxon>
        <taxon>Dothideomycetes</taxon>
        <taxon>Pleosporomycetidae</taxon>
        <taxon>Pleosporales</taxon>
        <taxon>Massarineae</taxon>
        <taxon>Periconiaceae</taxon>
        <taxon>Periconia</taxon>
    </lineage>
</organism>
<dbReference type="Proteomes" id="UP001152607">
    <property type="component" value="Unassembled WGS sequence"/>
</dbReference>